<feature type="compositionally biased region" description="Polar residues" evidence="3">
    <location>
        <begin position="320"/>
        <end position="330"/>
    </location>
</feature>
<dbReference type="Pfam" id="PF00172">
    <property type="entry name" value="Zn_clus"/>
    <property type="match status" value="1"/>
</dbReference>
<feature type="domain" description="Zn(2)-C6 fungal-type" evidence="4">
    <location>
        <begin position="28"/>
        <end position="59"/>
    </location>
</feature>
<name>A0A8J2ILM8_FUSEQ</name>
<reference evidence="5" key="1">
    <citation type="submission" date="2021-05" db="EMBL/GenBank/DDBJ databases">
        <authorList>
            <person name="Khan N."/>
        </authorList>
    </citation>
    <scope>NUCLEOTIDE SEQUENCE</scope>
</reference>
<dbReference type="PROSITE" id="PS00463">
    <property type="entry name" value="ZN2_CY6_FUNGAL_1"/>
    <property type="match status" value="1"/>
</dbReference>
<keyword evidence="2" id="KW-0539">Nucleus</keyword>
<dbReference type="GO" id="GO:0005634">
    <property type="term" value="C:nucleus"/>
    <property type="evidence" value="ECO:0007669"/>
    <property type="project" value="UniProtKB-SubCell"/>
</dbReference>
<dbReference type="InterPro" id="IPR007219">
    <property type="entry name" value="XnlR_reg_dom"/>
</dbReference>
<sequence length="643" mass="72833">MSSRELSNHMNTFRLSRQRIKRNRPTVSCTACRARKHKCDRQQPCSGCQKRGIEESCRYESLPRYAKSTAAENGEGRVQSELRQMRTVLDTSYALKQLFQTIDENPSQEVTRVSSACQVPDIIFGPTEKVSVRDIPGALPSRQNTDRIVSAYFNAKYVVVPFIHTHQFRRQHEAFWKDPTSSNILWISILFSIMAVGDIISKTDAANSGLQELSLYIKLSARCLVSGQYHKGAEFSVEALAMHLHARSFHKDNPDLDLSQLHALTVRLAQQRYYHCEMNQFLQLVTPFESEMRRRVWFFIQYYDVLISLEHGLPPLIRGETSSNHHPTNATDDDFDEGSTLRSPRPTTEVQPMLPYVCMSRLLPFLRRIICHAQGFEICSYSDAMSLKAQLDVWYGSIPPCLRIRSIKDSAFTDSNHIAMQQILLELIYTTSITLLHRPFLDSMTYSGHEFETALELCRKNAVRSVGVYVEVDREMQKGGRLHDDQQIAASLSFSDFLMMTIVSPLEFFDCVDLPPVEGKYIVTTLQTAVQLWSKRSCVSGHALESTRLLRTVLANICVTNHGQSHIFDPRQDSNCIESSEVIEDDDDVTVGSDKNVVGYGGVEVDCGISSIAWDDTMENPDLLLDYGSFNEVFADGACLDPT</sequence>
<dbReference type="InterPro" id="IPR001138">
    <property type="entry name" value="Zn2Cys6_DnaBD"/>
</dbReference>
<dbReference type="GO" id="GO:0003677">
    <property type="term" value="F:DNA binding"/>
    <property type="evidence" value="ECO:0007669"/>
    <property type="project" value="InterPro"/>
</dbReference>
<dbReference type="Proteomes" id="UP000693738">
    <property type="component" value="Unassembled WGS sequence"/>
</dbReference>
<protein>
    <recommendedName>
        <fullName evidence="4">Zn(2)-C6 fungal-type domain-containing protein</fullName>
    </recommendedName>
</protein>
<evidence type="ECO:0000313" key="5">
    <source>
        <dbReference type="EMBL" id="CAG7559770.1"/>
    </source>
</evidence>
<evidence type="ECO:0000256" key="1">
    <source>
        <dbReference type="ARBA" id="ARBA00004123"/>
    </source>
</evidence>
<dbReference type="CDD" id="cd12148">
    <property type="entry name" value="fungal_TF_MHR"/>
    <property type="match status" value="1"/>
</dbReference>
<dbReference type="InterPro" id="IPR050613">
    <property type="entry name" value="Sec_Metabolite_Reg"/>
</dbReference>
<evidence type="ECO:0000256" key="2">
    <source>
        <dbReference type="ARBA" id="ARBA00023242"/>
    </source>
</evidence>
<dbReference type="Pfam" id="PF04082">
    <property type="entry name" value="Fungal_trans"/>
    <property type="match status" value="1"/>
</dbReference>
<feature type="region of interest" description="Disordered" evidence="3">
    <location>
        <begin position="318"/>
        <end position="347"/>
    </location>
</feature>
<dbReference type="PANTHER" id="PTHR31001:SF49">
    <property type="entry name" value="ZN(II)2CYS6 TRANSCRIPTION FACTOR (EUROFUNG)"/>
    <property type="match status" value="1"/>
</dbReference>
<organism evidence="5 6">
    <name type="scientific">Fusarium equiseti</name>
    <name type="common">Fusarium scirpi</name>
    <dbReference type="NCBI Taxonomy" id="61235"/>
    <lineage>
        <taxon>Eukaryota</taxon>
        <taxon>Fungi</taxon>
        <taxon>Dikarya</taxon>
        <taxon>Ascomycota</taxon>
        <taxon>Pezizomycotina</taxon>
        <taxon>Sordariomycetes</taxon>
        <taxon>Hypocreomycetidae</taxon>
        <taxon>Hypocreales</taxon>
        <taxon>Nectriaceae</taxon>
        <taxon>Fusarium</taxon>
        <taxon>Fusarium incarnatum-equiseti species complex</taxon>
    </lineage>
</organism>
<evidence type="ECO:0000259" key="4">
    <source>
        <dbReference type="PROSITE" id="PS50048"/>
    </source>
</evidence>
<dbReference type="GO" id="GO:0000981">
    <property type="term" value="F:DNA-binding transcription factor activity, RNA polymerase II-specific"/>
    <property type="evidence" value="ECO:0007669"/>
    <property type="project" value="InterPro"/>
</dbReference>
<evidence type="ECO:0000256" key="3">
    <source>
        <dbReference type="SAM" id="MobiDB-lite"/>
    </source>
</evidence>
<dbReference type="GO" id="GO:0006351">
    <property type="term" value="P:DNA-templated transcription"/>
    <property type="evidence" value="ECO:0007669"/>
    <property type="project" value="InterPro"/>
</dbReference>
<gene>
    <name evidence="5" type="ORF">FEQUK3_LOCUS5498</name>
</gene>
<dbReference type="CDD" id="cd00067">
    <property type="entry name" value="GAL4"/>
    <property type="match status" value="1"/>
</dbReference>
<dbReference type="AlphaFoldDB" id="A0A8J2ILM8"/>
<dbReference type="EMBL" id="CAJSTJ010000130">
    <property type="protein sequence ID" value="CAG7559770.1"/>
    <property type="molecule type" value="Genomic_DNA"/>
</dbReference>
<proteinExistence type="predicted"/>
<dbReference type="PANTHER" id="PTHR31001">
    <property type="entry name" value="UNCHARACTERIZED TRANSCRIPTIONAL REGULATORY PROTEIN"/>
    <property type="match status" value="1"/>
</dbReference>
<dbReference type="SMART" id="SM00066">
    <property type="entry name" value="GAL4"/>
    <property type="match status" value="1"/>
</dbReference>
<comment type="caution">
    <text evidence="5">The sequence shown here is derived from an EMBL/GenBank/DDBJ whole genome shotgun (WGS) entry which is preliminary data.</text>
</comment>
<evidence type="ECO:0000313" key="6">
    <source>
        <dbReference type="Proteomes" id="UP000693738"/>
    </source>
</evidence>
<comment type="subcellular location">
    <subcellularLocation>
        <location evidence="1">Nucleus</location>
    </subcellularLocation>
</comment>
<dbReference type="GO" id="GO:0008270">
    <property type="term" value="F:zinc ion binding"/>
    <property type="evidence" value="ECO:0007669"/>
    <property type="project" value="InterPro"/>
</dbReference>
<accession>A0A8J2ILM8</accession>
<dbReference type="PROSITE" id="PS50048">
    <property type="entry name" value="ZN2_CY6_FUNGAL_2"/>
    <property type="match status" value="1"/>
</dbReference>